<dbReference type="InterPro" id="IPR014043">
    <property type="entry name" value="Acyl_transferase_dom"/>
</dbReference>
<reference evidence="15" key="2">
    <citation type="submission" date="2018-07" db="EMBL/GenBank/DDBJ databases">
        <authorList>
            <person name="Quirk P.G."/>
            <person name="Krulwich T.A."/>
        </authorList>
    </citation>
    <scope>NUCLEOTIDE SEQUENCE</scope>
</reference>
<evidence type="ECO:0000256" key="5">
    <source>
        <dbReference type="ARBA" id="ARBA00022679"/>
    </source>
</evidence>
<keyword evidence="6" id="KW-0276">Fatty acid metabolism</keyword>
<dbReference type="SMART" id="SM00827">
    <property type="entry name" value="PKS_AT"/>
    <property type="match status" value="1"/>
</dbReference>
<dbReference type="InterPro" id="IPR001227">
    <property type="entry name" value="Ac_transferase_dom_sf"/>
</dbReference>
<feature type="domain" description="Malonyl-CoA:ACP transacylase (MAT)" evidence="13">
    <location>
        <begin position="81"/>
        <end position="383"/>
    </location>
</feature>
<dbReference type="EC" id="2.3.1.39" evidence="3"/>
<evidence type="ECO:0000313" key="15">
    <source>
        <dbReference type="EMBL" id="SSX18628.1"/>
    </source>
</evidence>
<evidence type="ECO:0000256" key="8">
    <source>
        <dbReference type="ARBA" id="ARBA00023098"/>
    </source>
</evidence>
<dbReference type="Gene3D" id="3.40.366.10">
    <property type="entry name" value="Malonyl-Coenzyme A Acyl Carrier Protein, domain 2"/>
    <property type="match status" value="1"/>
</dbReference>
<dbReference type="EMBL" id="UFQT01000040">
    <property type="protein sequence ID" value="SSX18628.1"/>
    <property type="molecule type" value="Genomic_DNA"/>
</dbReference>
<keyword evidence="10" id="KW-0275">Fatty acid biosynthesis</keyword>
<dbReference type="PANTHER" id="PTHR47170">
    <property type="entry name" value="MALONYL-COA ACP TRANSACYLASE, ACP-BINDING"/>
    <property type="match status" value="1"/>
</dbReference>
<dbReference type="VEuPathDB" id="VectorBase:CSON010165"/>
<proteinExistence type="inferred from homology"/>
<keyword evidence="7" id="KW-0809">Transit peptide</keyword>
<evidence type="ECO:0000256" key="12">
    <source>
        <dbReference type="ARBA" id="ARBA00077751"/>
    </source>
</evidence>
<evidence type="ECO:0000313" key="14">
    <source>
        <dbReference type="EMBL" id="SSW98242.1"/>
    </source>
</evidence>
<keyword evidence="8" id="KW-0443">Lipid metabolism</keyword>
<dbReference type="AlphaFoldDB" id="A0A336LY83"/>
<dbReference type="OMA" id="AANYNCP"/>
<dbReference type="FunFam" id="3.30.70.250:FF:000005">
    <property type="entry name" value="Malonyl-CoA-acyl carrier protein transacylase, mitochondrial"/>
    <property type="match status" value="1"/>
</dbReference>
<sequence length="389" mass="43941">MFRRQFQRTISIFHNKLSDEKSSKLTDLLENSVTFPERKQKQPLQEWSTLPYPEGTVFNKRDQGAKALRPKVDPRETSIILFPGQGTQYVGMGAQLVKIPEVLDMFELASEVLKYNLLELCLRGPKKDLDLTIYAQPAIMVTSLACLEKLKEERPNAIESCVASAGFSLGEITALIFAGAIPFDQGVKLVQIRAEAMQLASDMYKSGMATVLYGPDSKVSYAVKAAKEWCIEKGVEKPDCIVANYLYPHCKVIAGSEEALKFIETNYKEFNLRKVKRLPVSGAFHTSLMEAAVEPFRKALNKVELEDPAIPVHSNIDGLPYKNAEQIRRQLPKQIIKPVKWEQTLHILYERKESEQFPRTFECGPGRGLRTILKQVNAKAWDTSFSIEP</sequence>
<accession>A0A336LY83</accession>
<dbReference type="InterPro" id="IPR016035">
    <property type="entry name" value="Acyl_Trfase/lysoPLipase"/>
</dbReference>
<evidence type="ECO:0000256" key="1">
    <source>
        <dbReference type="ARBA" id="ARBA00004173"/>
    </source>
</evidence>
<dbReference type="SUPFAM" id="SSF55048">
    <property type="entry name" value="Probable ACP-binding domain of malonyl-CoA ACP transacylase"/>
    <property type="match status" value="1"/>
</dbReference>
<evidence type="ECO:0000259" key="13">
    <source>
        <dbReference type="SMART" id="SM00827"/>
    </source>
</evidence>
<dbReference type="UniPathway" id="UPA00094"/>
<evidence type="ECO:0000256" key="6">
    <source>
        <dbReference type="ARBA" id="ARBA00022832"/>
    </source>
</evidence>
<dbReference type="InterPro" id="IPR052760">
    <property type="entry name" value="Mitochondrial_malonyltrans"/>
</dbReference>
<keyword evidence="4" id="KW-0444">Lipid biosynthesis</keyword>
<comment type="pathway">
    <text evidence="2">Lipid metabolism; fatty acid biosynthesis.</text>
</comment>
<keyword evidence="5" id="KW-0808">Transferase</keyword>
<organism evidence="15">
    <name type="scientific">Culicoides sonorensis</name>
    <name type="common">Biting midge</name>
    <dbReference type="NCBI Taxonomy" id="179676"/>
    <lineage>
        <taxon>Eukaryota</taxon>
        <taxon>Metazoa</taxon>
        <taxon>Ecdysozoa</taxon>
        <taxon>Arthropoda</taxon>
        <taxon>Hexapoda</taxon>
        <taxon>Insecta</taxon>
        <taxon>Pterygota</taxon>
        <taxon>Neoptera</taxon>
        <taxon>Endopterygota</taxon>
        <taxon>Diptera</taxon>
        <taxon>Nematocera</taxon>
        <taxon>Chironomoidea</taxon>
        <taxon>Ceratopogonidae</taxon>
        <taxon>Ceratopogoninae</taxon>
        <taxon>Culicoides</taxon>
        <taxon>Monoculicoides</taxon>
    </lineage>
</organism>
<name>A0A336LY83_CULSO</name>
<evidence type="ECO:0000256" key="9">
    <source>
        <dbReference type="ARBA" id="ARBA00023128"/>
    </source>
</evidence>
<comment type="subcellular location">
    <subcellularLocation>
        <location evidence="1">Mitochondrion</location>
    </subcellularLocation>
</comment>
<keyword evidence="9" id="KW-0496">Mitochondrion</keyword>
<evidence type="ECO:0000256" key="2">
    <source>
        <dbReference type="ARBA" id="ARBA00005194"/>
    </source>
</evidence>
<evidence type="ECO:0000256" key="3">
    <source>
        <dbReference type="ARBA" id="ARBA00013258"/>
    </source>
</evidence>
<gene>
    <name evidence="15" type="primary">CSON010165</name>
</gene>
<dbReference type="Pfam" id="PF00698">
    <property type="entry name" value="Acyl_transf_1"/>
    <property type="match status" value="1"/>
</dbReference>
<evidence type="ECO:0000256" key="10">
    <source>
        <dbReference type="ARBA" id="ARBA00023160"/>
    </source>
</evidence>
<evidence type="ECO:0000256" key="7">
    <source>
        <dbReference type="ARBA" id="ARBA00022946"/>
    </source>
</evidence>
<dbReference type="InterPro" id="IPR016036">
    <property type="entry name" value="Malonyl_transacylase_ACP-bd"/>
</dbReference>
<reference evidence="14" key="1">
    <citation type="submission" date="2018-04" db="EMBL/GenBank/DDBJ databases">
        <authorList>
            <person name="Go L.Y."/>
            <person name="Mitchell J.A."/>
        </authorList>
    </citation>
    <scope>NUCLEOTIDE SEQUENCE</scope>
    <source>
        <tissue evidence="14">Whole organism</tissue>
    </source>
</reference>
<evidence type="ECO:0000256" key="4">
    <source>
        <dbReference type="ARBA" id="ARBA00022516"/>
    </source>
</evidence>
<dbReference type="GO" id="GO:0005739">
    <property type="term" value="C:mitochondrion"/>
    <property type="evidence" value="ECO:0007669"/>
    <property type="project" value="UniProtKB-SubCell"/>
</dbReference>
<dbReference type="GO" id="GO:0006633">
    <property type="term" value="P:fatty acid biosynthetic process"/>
    <property type="evidence" value="ECO:0007669"/>
    <property type="project" value="UniProtKB-UniPathway"/>
</dbReference>
<protein>
    <recommendedName>
        <fullName evidence="3">[acyl-carrier-protein] S-malonyltransferase</fullName>
        <ecNumber evidence="3">2.3.1.39</ecNumber>
    </recommendedName>
    <alternativeName>
        <fullName evidence="12">[Acyl-carrier-protein] malonyltransferase</fullName>
    </alternativeName>
</protein>
<dbReference type="SUPFAM" id="SSF52151">
    <property type="entry name" value="FabD/lysophospholipase-like"/>
    <property type="match status" value="1"/>
</dbReference>
<dbReference type="PANTHER" id="PTHR47170:SF2">
    <property type="entry name" value="MALONYL-COA:ACP TRANSACYLASE (MAT) DOMAIN-CONTAINING PROTEIN"/>
    <property type="match status" value="1"/>
</dbReference>
<evidence type="ECO:0000256" key="11">
    <source>
        <dbReference type="ARBA" id="ARBA00061523"/>
    </source>
</evidence>
<comment type="similarity">
    <text evidence="11">Belongs to the type II malonyltransferase family.</text>
</comment>
<dbReference type="GO" id="GO:0004314">
    <property type="term" value="F:[acyl-carrier-protein] S-malonyltransferase activity"/>
    <property type="evidence" value="ECO:0007669"/>
    <property type="project" value="UniProtKB-EC"/>
</dbReference>
<dbReference type="EMBL" id="UFQS01000040">
    <property type="protein sequence ID" value="SSW98242.1"/>
    <property type="molecule type" value="Genomic_DNA"/>
</dbReference>
<dbReference type="Gene3D" id="3.30.70.250">
    <property type="entry name" value="Malonyl-CoA ACP transacylase, ACP-binding"/>
    <property type="match status" value="1"/>
</dbReference>